<comment type="caution">
    <text evidence="1">The sequence shown here is derived from an EMBL/GenBank/DDBJ whole genome shotgun (WGS) entry which is preliminary data.</text>
</comment>
<gene>
    <name evidence="1" type="ORF">EZE20_20800</name>
</gene>
<protein>
    <recommendedName>
        <fullName evidence="3">Lipocalin-like domain-containing protein</fullName>
    </recommendedName>
</protein>
<evidence type="ECO:0000313" key="2">
    <source>
        <dbReference type="Proteomes" id="UP000295706"/>
    </source>
</evidence>
<organism evidence="1 2">
    <name type="scientific">Arundinibacter roseus</name>
    <dbReference type="NCBI Taxonomy" id="2070510"/>
    <lineage>
        <taxon>Bacteria</taxon>
        <taxon>Pseudomonadati</taxon>
        <taxon>Bacteroidota</taxon>
        <taxon>Cytophagia</taxon>
        <taxon>Cytophagales</taxon>
        <taxon>Spirosomataceae</taxon>
        <taxon>Arundinibacter</taxon>
    </lineage>
</organism>
<dbReference type="RefSeq" id="WP_132121364.1">
    <property type="nucleotide sequence ID" value="NZ_SMJU01000017.1"/>
</dbReference>
<evidence type="ECO:0008006" key="3">
    <source>
        <dbReference type="Google" id="ProtNLM"/>
    </source>
</evidence>
<dbReference type="OrthoDB" id="1493972at2"/>
<proteinExistence type="predicted"/>
<accession>A0A4V2X8M0</accession>
<dbReference type="AlphaFoldDB" id="A0A4V2X8M0"/>
<sequence length="160" mass="18208">MLLALLCLSSAKSHSFDLKPEMIGTWVLIQSDRVNAQGDTTDRLIESVSLDTLHARLERLQGDCYQGSKIIFNADNTFQFQAGQACTTYFTTQFNQGGTCTLNDEGSILYFTLTHQFFVKSFPNAELVELTSEHMTLRYTFFNTLDRKTYTITDRFVKEG</sequence>
<dbReference type="Proteomes" id="UP000295706">
    <property type="component" value="Unassembled WGS sequence"/>
</dbReference>
<dbReference type="EMBL" id="SMJU01000017">
    <property type="protein sequence ID" value="TDB60375.1"/>
    <property type="molecule type" value="Genomic_DNA"/>
</dbReference>
<name>A0A4V2X8M0_9BACT</name>
<evidence type="ECO:0000313" key="1">
    <source>
        <dbReference type="EMBL" id="TDB60375.1"/>
    </source>
</evidence>
<keyword evidence="2" id="KW-1185">Reference proteome</keyword>
<reference evidence="1 2" key="1">
    <citation type="submission" date="2019-02" db="EMBL/GenBank/DDBJ databases">
        <title>Arundinibacter roseus gen. nov., sp. nov., a new member of the family Cytophagaceae.</title>
        <authorList>
            <person name="Szuroczki S."/>
            <person name="Khayer B."/>
            <person name="Sproer C."/>
            <person name="Toumi M."/>
            <person name="Szabo A."/>
            <person name="Felfoldi T."/>
            <person name="Schumann P."/>
            <person name="Toth E."/>
        </authorList>
    </citation>
    <scope>NUCLEOTIDE SEQUENCE [LARGE SCALE GENOMIC DNA]</scope>
    <source>
        <strain evidence="1 2">DMA-k-7a</strain>
    </source>
</reference>